<sequence>MMQPKFVKALLGFAALLTCSHAVPTQRHGFPFKQHRAAQAIYLITNDASNAVAAVSIGADGMLSAGTVTPTRGNGGNLINGATNEPAAPDALFSQSSLTIAGNYIFAVNPGSNTLSMLSINPRCPTELTMIGEPVADPGDFPNTVAASAKNRLVCVGTTGSTNGVSCSSFSENGLGAMDGLRSFDLNQTNPPVGPMNGVSQLFFSEDESRLFATVKGDPTANKTGFFSVFAVERGNWHSASKLSTNEVRSSPEGTLVLFGSQDIPGTSNVFVTDASFGGAVVAVDPTTNVASTVAKQEVVGQGATCWVTISSATDTAFVADVSVNRIVEMSLTDASIVSMLDLSSNGDPGLIDLKAAGNFIYALSPGNGTTTAAVTVLDVSGGPGSAKQVQHFDLSGLGVDQNAQGMAVFSAV</sequence>
<keyword evidence="3" id="KW-1185">Reference proteome</keyword>
<protein>
    <recommendedName>
        <fullName evidence="4">3-carboxymuconate cyclase</fullName>
    </recommendedName>
</protein>
<evidence type="ECO:0008006" key="4">
    <source>
        <dbReference type="Google" id="ProtNLM"/>
    </source>
</evidence>
<feature type="chain" id="PRO_5002241195" description="3-carboxymuconate cyclase" evidence="1">
    <location>
        <begin position="23"/>
        <end position="413"/>
    </location>
</feature>
<keyword evidence="1" id="KW-0732">Signal</keyword>
<dbReference type="InterPro" id="IPR015943">
    <property type="entry name" value="WD40/YVTN_repeat-like_dom_sf"/>
</dbReference>
<evidence type="ECO:0000256" key="1">
    <source>
        <dbReference type="SAM" id="SignalP"/>
    </source>
</evidence>
<organism evidence="2 3">
    <name type="scientific">Phialophora macrospora</name>
    <dbReference type="NCBI Taxonomy" id="1851006"/>
    <lineage>
        <taxon>Eukaryota</taxon>
        <taxon>Fungi</taxon>
        <taxon>Dikarya</taxon>
        <taxon>Ascomycota</taxon>
        <taxon>Pezizomycotina</taxon>
        <taxon>Eurotiomycetes</taxon>
        <taxon>Chaetothyriomycetidae</taxon>
        <taxon>Chaetothyriales</taxon>
        <taxon>Herpotrichiellaceae</taxon>
        <taxon>Phialophora</taxon>
    </lineage>
</organism>
<accession>A0A0D2EH18</accession>
<dbReference type="AlphaFoldDB" id="A0A0D2EH18"/>
<feature type="signal peptide" evidence="1">
    <location>
        <begin position="1"/>
        <end position="22"/>
    </location>
</feature>
<dbReference type="Proteomes" id="UP000054266">
    <property type="component" value="Unassembled WGS sequence"/>
</dbReference>
<name>A0A0D2EH18_9EURO</name>
<dbReference type="Gene3D" id="2.130.10.10">
    <property type="entry name" value="YVTN repeat-like/Quinoprotein amine dehydrogenase"/>
    <property type="match status" value="1"/>
</dbReference>
<gene>
    <name evidence="2" type="ORF">PV04_01761</name>
</gene>
<proteinExistence type="predicted"/>
<reference evidence="2 3" key="1">
    <citation type="submission" date="2015-01" db="EMBL/GenBank/DDBJ databases">
        <title>The Genome Sequence of Capronia semiimmersa CBS27337.</title>
        <authorList>
            <consortium name="The Broad Institute Genomics Platform"/>
            <person name="Cuomo C."/>
            <person name="de Hoog S."/>
            <person name="Gorbushina A."/>
            <person name="Stielow B."/>
            <person name="Teixiera M."/>
            <person name="Abouelleil A."/>
            <person name="Chapman S.B."/>
            <person name="Priest M."/>
            <person name="Young S.K."/>
            <person name="Wortman J."/>
            <person name="Nusbaum C."/>
            <person name="Birren B."/>
        </authorList>
    </citation>
    <scope>NUCLEOTIDE SEQUENCE [LARGE SCALE GENOMIC DNA]</scope>
    <source>
        <strain evidence="2 3">CBS 27337</strain>
    </source>
</reference>
<evidence type="ECO:0000313" key="2">
    <source>
        <dbReference type="EMBL" id="KIW73662.1"/>
    </source>
</evidence>
<dbReference type="HOGENOM" id="CLU_037887_1_0_1"/>
<dbReference type="EMBL" id="KN846956">
    <property type="protein sequence ID" value="KIW73662.1"/>
    <property type="molecule type" value="Genomic_DNA"/>
</dbReference>
<evidence type="ECO:0000313" key="3">
    <source>
        <dbReference type="Proteomes" id="UP000054266"/>
    </source>
</evidence>
<dbReference type="SUPFAM" id="SSF63829">
    <property type="entry name" value="Calcium-dependent phosphotriesterase"/>
    <property type="match status" value="1"/>
</dbReference>
<dbReference type="STRING" id="5601.A0A0D2EH18"/>